<evidence type="ECO:0000256" key="1">
    <source>
        <dbReference type="PROSITE-ProRule" id="PRU00285"/>
    </source>
</evidence>
<proteinExistence type="inferred from homology"/>
<reference evidence="4 5" key="1">
    <citation type="submission" date="2021-10" db="EMBL/GenBank/DDBJ databases">
        <authorList>
            <person name="Koch H."/>
        </authorList>
    </citation>
    <scope>NUCLEOTIDE SEQUENCE [LARGE SCALE GENOMIC DNA]</scope>
    <source>
        <strain evidence="4">6680</strain>
    </source>
</reference>
<evidence type="ECO:0000313" key="4">
    <source>
        <dbReference type="EMBL" id="CAG9931320.1"/>
    </source>
</evidence>
<evidence type="ECO:0000313" key="5">
    <source>
        <dbReference type="Proteomes" id="UP000839052"/>
    </source>
</evidence>
<keyword evidence="5" id="KW-1185">Reference proteome</keyword>
<dbReference type="InterPro" id="IPR008978">
    <property type="entry name" value="HSP20-like_chaperone"/>
</dbReference>
<protein>
    <submittedName>
        <fullName evidence="4">Molecular chaperone (Small heat shock protein)</fullName>
    </submittedName>
</protein>
<keyword evidence="4" id="KW-0346">Stress response</keyword>
<dbReference type="CDD" id="cd06464">
    <property type="entry name" value="ACD_sHsps-like"/>
    <property type="match status" value="1"/>
</dbReference>
<name>A0ABM8YV33_9PROT</name>
<gene>
    <name evidence="4" type="ORF">NTG6680_0067</name>
</gene>
<evidence type="ECO:0000256" key="2">
    <source>
        <dbReference type="RuleBase" id="RU003616"/>
    </source>
</evidence>
<dbReference type="Proteomes" id="UP000839052">
    <property type="component" value="Chromosome"/>
</dbReference>
<comment type="similarity">
    <text evidence="1 2">Belongs to the small heat shock protein (HSP20) family.</text>
</comment>
<dbReference type="Gene3D" id="2.60.40.790">
    <property type="match status" value="1"/>
</dbReference>
<dbReference type="PANTHER" id="PTHR11527">
    <property type="entry name" value="HEAT-SHOCK PROTEIN 20 FAMILY MEMBER"/>
    <property type="match status" value="1"/>
</dbReference>
<dbReference type="PROSITE" id="PS01031">
    <property type="entry name" value="SHSP"/>
    <property type="match status" value="1"/>
</dbReference>
<dbReference type="RefSeq" id="WP_239795428.1">
    <property type="nucleotide sequence ID" value="NZ_OU912926.1"/>
</dbReference>
<feature type="domain" description="SHSP" evidence="3">
    <location>
        <begin position="29"/>
        <end position="139"/>
    </location>
</feature>
<organism evidence="4 5">
    <name type="scientific">Candidatus Nitrotoga arctica</name>
    <dbReference type="NCBI Taxonomy" id="453162"/>
    <lineage>
        <taxon>Bacteria</taxon>
        <taxon>Pseudomonadati</taxon>
        <taxon>Pseudomonadota</taxon>
        <taxon>Betaproteobacteria</taxon>
        <taxon>Nitrosomonadales</taxon>
        <taxon>Gallionellaceae</taxon>
        <taxon>Candidatus Nitrotoga</taxon>
    </lineage>
</organism>
<dbReference type="SUPFAM" id="SSF49764">
    <property type="entry name" value="HSP20-like chaperones"/>
    <property type="match status" value="1"/>
</dbReference>
<sequence length="139" mass="15400">MHYRGIFPRDLFSELERLQREFDGSPSIRGAAPGYPAMNVGTTPKSVEVYAFAPGMTPEEFDVQVENGVLTISGERKNIVPPEGATIHIGEHFSGRFRRVVSLPDDIEPNSTTASYRDGVLHVCVARREAAQSRRISVQ</sequence>
<dbReference type="Pfam" id="PF00011">
    <property type="entry name" value="HSP20"/>
    <property type="match status" value="1"/>
</dbReference>
<dbReference type="InterPro" id="IPR031107">
    <property type="entry name" value="Small_HSP"/>
</dbReference>
<evidence type="ECO:0000259" key="3">
    <source>
        <dbReference type="PROSITE" id="PS01031"/>
    </source>
</evidence>
<accession>A0ABM8YV33</accession>
<dbReference type="EMBL" id="OU912926">
    <property type="protein sequence ID" value="CAG9931320.1"/>
    <property type="molecule type" value="Genomic_DNA"/>
</dbReference>
<dbReference type="InterPro" id="IPR002068">
    <property type="entry name" value="A-crystallin/Hsp20_dom"/>
</dbReference>